<dbReference type="GO" id="GO:0007399">
    <property type="term" value="P:nervous system development"/>
    <property type="evidence" value="ECO:0007669"/>
    <property type="project" value="UniProtKB-KW"/>
</dbReference>
<feature type="compositionally biased region" description="Basic and acidic residues" evidence="9">
    <location>
        <begin position="107"/>
        <end position="120"/>
    </location>
</feature>
<dbReference type="SMART" id="SM00389">
    <property type="entry name" value="HOX"/>
    <property type="match status" value="1"/>
</dbReference>
<dbReference type="InterPro" id="IPR001356">
    <property type="entry name" value="HD"/>
</dbReference>
<reference evidence="11" key="1">
    <citation type="submission" date="2020-10" db="EMBL/GenBank/DDBJ databases">
        <authorList>
            <person name="Kikuchi T."/>
        </authorList>
    </citation>
    <scope>NUCLEOTIDE SEQUENCE</scope>
    <source>
        <strain evidence="11">NKZ352</strain>
    </source>
</reference>
<dbReference type="Proteomes" id="UP000835052">
    <property type="component" value="Unassembled WGS sequence"/>
</dbReference>
<dbReference type="PROSITE" id="PS50071">
    <property type="entry name" value="HOMEOBOX_2"/>
    <property type="match status" value="1"/>
</dbReference>
<keyword evidence="6 7" id="KW-0539">Nucleus</keyword>
<dbReference type="AlphaFoldDB" id="A0A8S1GXR9"/>
<feature type="compositionally biased region" description="Low complexity" evidence="9">
    <location>
        <begin position="163"/>
        <end position="175"/>
    </location>
</feature>
<gene>
    <name evidence="11" type="ORF">CAUJ_LOCUS3237</name>
</gene>
<evidence type="ECO:0000256" key="4">
    <source>
        <dbReference type="ARBA" id="ARBA00023125"/>
    </source>
</evidence>
<evidence type="ECO:0000256" key="1">
    <source>
        <dbReference type="ARBA" id="ARBA00004123"/>
    </source>
</evidence>
<keyword evidence="12" id="KW-1185">Reference proteome</keyword>
<dbReference type="InterPro" id="IPR009057">
    <property type="entry name" value="Homeodomain-like_sf"/>
</dbReference>
<dbReference type="FunFam" id="1.10.10.60:FF:000068">
    <property type="entry name" value="Orthodenticle homeobox 1"/>
    <property type="match status" value="1"/>
</dbReference>
<name>A0A8S1GXR9_9PELO</name>
<keyword evidence="5 7" id="KW-0371">Homeobox</keyword>
<evidence type="ECO:0000259" key="10">
    <source>
        <dbReference type="PROSITE" id="PS50071"/>
    </source>
</evidence>
<proteinExistence type="predicted"/>
<evidence type="ECO:0000313" key="11">
    <source>
        <dbReference type="EMBL" id="CAD6187318.1"/>
    </source>
</evidence>
<evidence type="ECO:0000256" key="7">
    <source>
        <dbReference type="PROSITE-ProRule" id="PRU00108"/>
    </source>
</evidence>
<accession>A0A8S1GXR9</accession>
<feature type="domain" description="Homeobox" evidence="10">
    <location>
        <begin position="49"/>
        <end position="109"/>
    </location>
</feature>
<dbReference type="PROSITE" id="PS00027">
    <property type="entry name" value="HOMEOBOX_1"/>
    <property type="match status" value="1"/>
</dbReference>
<evidence type="ECO:0000256" key="5">
    <source>
        <dbReference type="ARBA" id="ARBA00023155"/>
    </source>
</evidence>
<evidence type="ECO:0000256" key="9">
    <source>
        <dbReference type="SAM" id="MobiDB-lite"/>
    </source>
</evidence>
<evidence type="ECO:0000256" key="8">
    <source>
        <dbReference type="RuleBase" id="RU000682"/>
    </source>
</evidence>
<keyword evidence="2" id="KW-0217">Developmental protein</keyword>
<dbReference type="GO" id="GO:0005634">
    <property type="term" value="C:nucleus"/>
    <property type="evidence" value="ECO:0007669"/>
    <property type="project" value="UniProtKB-SubCell"/>
</dbReference>
<evidence type="ECO:0000256" key="6">
    <source>
        <dbReference type="ARBA" id="ARBA00023242"/>
    </source>
</evidence>
<evidence type="ECO:0000313" key="12">
    <source>
        <dbReference type="Proteomes" id="UP000835052"/>
    </source>
</evidence>
<dbReference type="GO" id="GO:0000978">
    <property type="term" value="F:RNA polymerase II cis-regulatory region sequence-specific DNA binding"/>
    <property type="evidence" value="ECO:0007669"/>
    <property type="project" value="TreeGrafter"/>
</dbReference>
<dbReference type="EMBL" id="CAJGYM010000006">
    <property type="protein sequence ID" value="CAD6187318.1"/>
    <property type="molecule type" value="Genomic_DNA"/>
</dbReference>
<feature type="DNA-binding region" description="Homeobox" evidence="7">
    <location>
        <begin position="51"/>
        <end position="110"/>
    </location>
</feature>
<comment type="caution">
    <text evidence="11">The sequence shown here is derived from an EMBL/GenBank/DDBJ whole genome shotgun (WGS) entry which is preliminary data.</text>
</comment>
<evidence type="ECO:0000256" key="2">
    <source>
        <dbReference type="ARBA" id="ARBA00022473"/>
    </source>
</evidence>
<evidence type="ECO:0000256" key="3">
    <source>
        <dbReference type="ARBA" id="ARBA00022902"/>
    </source>
</evidence>
<organism evidence="11 12">
    <name type="scientific">Caenorhabditis auriculariae</name>
    <dbReference type="NCBI Taxonomy" id="2777116"/>
    <lineage>
        <taxon>Eukaryota</taxon>
        <taxon>Metazoa</taxon>
        <taxon>Ecdysozoa</taxon>
        <taxon>Nematoda</taxon>
        <taxon>Chromadorea</taxon>
        <taxon>Rhabditida</taxon>
        <taxon>Rhabditina</taxon>
        <taxon>Rhabditomorpha</taxon>
        <taxon>Rhabditoidea</taxon>
        <taxon>Rhabditidae</taxon>
        <taxon>Peloderinae</taxon>
        <taxon>Caenorhabditis</taxon>
    </lineage>
</organism>
<feature type="region of interest" description="Disordered" evidence="9">
    <location>
        <begin position="101"/>
        <end position="206"/>
    </location>
</feature>
<protein>
    <recommendedName>
        <fullName evidence="10">Homeobox domain-containing protein</fullName>
    </recommendedName>
</protein>
<keyword evidence="3" id="KW-0524">Neurogenesis</keyword>
<comment type="subcellular location">
    <subcellularLocation>
        <location evidence="1 7 8">Nucleus</location>
    </subcellularLocation>
</comment>
<dbReference type="PANTHER" id="PTHR45793:SF27">
    <property type="entry name" value="HOMEOBOX PROTEIN CEH-37"/>
    <property type="match status" value="1"/>
</dbReference>
<dbReference type="GO" id="GO:0045944">
    <property type="term" value="P:positive regulation of transcription by RNA polymerase II"/>
    <property type="evidence" value="ECO:0007669"/>
    <property type="project" value="UniProtKB-ARBA"/>
</dbReference>
<dbReference type="OrthoDB" id="6159439at2759"/>
<dbReference type="PANTHER" id="PTHR45793">
    <property type="entry name" value="HOMEOBOX PROTEIN"/>
    <property type="match status" value="1"/>
</dbReference>
<dbReference type="GO" id="GO:0000981">
    <property type="term" value="F:DNA-binding transcription factor activity, RNA polymerase II-specific"/>
    <property type="evidence" value="ECO:0007669"/>
    <property type="project" value="InterPro"/>
</dbReference>
<sequence>MNNYGAFAALPSYALPSTATPAQFTYAMNNVPAIGMFNSSTYTSAMIPRKNRRERTTFSRQQLDVLEALFAETHYPDVFARERVADQIQLQESRIQVWFKNRRAKHRQQEKQKPKTEKKTLAAAVKGNVSPLYQPQMNSEPESESKPSLLANRKELSPVRTPASGNSSSGAGDNSWTGSDTINTSVTSSPAPTSLPTSVSTSTQPATLTVSLSNPVVYNSYPLYPSYSMIDGNNPYYYAPTYTPGMNPYQSNPYFFPSGSL</sequence>
<dbReference type="CDD" id="cd00086">
    <property type="entry name" value="homeodomain"/>
    <property type="match status" value="1"/>
</dbReference>
<dbReference type="SUPFAM" id="SSF46689">
    <property type="entry name" value="Homeodomain-like"/>
    <property type="match status" value="1"/>
</dbReference>
<keyword evidence="4 7" id="KW-0238">DNA-binding</keyword>
<dbReference type="Gene3D" id="1.10.10.60">
    <property type="entry name" value="Homeodomain-like"/>
    <property type="match status" value="1"/>
</dbReference>
<feature type="compositionally biased region" description="Low complexity" evidence="9">
    <location>
        <begin position="184"/>
        <end position="203"/>
    </location>
</feature>
<dbReference type="InterPro" id="IPR017970">
    <property type="entry name" value="Homeobox_CS"/>
</dbReference>
<dbReference type="Pfam" id="PF00046">
    <property type="entry name" value="Homeodomain"/>
    <property type="match status" value="1"/>
</dbReference>